<evidence type="ECO:0000256" key="1">
    <source>
        <dbReference type="SAM" id="SignalP"/>
    </source>
</evidence>
<name>A0A3S3V541_9SPHI</name>
<keyword evidence="1" id="KW-0732">Signal</keyword>
<feature type="chain" id="PRO_5018556049" evidence="1">
    <location>
        <begin position="20"/>
        <end position="651"/>
    </location>
</feature>
<protein>
    <submittedName>
        <fullName evidence="3">DUF3857 domain-containing protein</fullName>
    </submittedName>
</protein>
<dbReference type="Gene3D" id="2.60.120.1130">
    <property type="match status" value="1"/>
</dbReference>
<sequence>MTKTFTLILACAITLTVKAQTIPTTQTFGKIDKADLELKSCDFEMDANAMVLFNKGEISYDSNFDLSMERHVRIKIFNDKGKNQANVRLEYFSGGHVEYINGVQAQTINLVDGKPEITKIDKKLIYTELVDKSRSALVFSLPNVKAGSVIEYKYVLNTNSIANFPDWYFQDKIPSRYSELTTIIPEQLYFSLKTNVTQPFIKNSEESDARTANGVTYKMQKTTKAIANIRSLPDEPYMSSFVDNLQSLTYQLVSMQPVGGVIKKFTDSWPKVGGVLADDSDFGMQLKRKLEDEEAIIAKAAGYKTNEEKIAYIFSIVKDAMKWNGSNSWYTNEGTVKAWEKKTGNAAEINLILYHLLKKAGVPVYPMVVSSRNHGKVSSYYPFLYQFNKAVVYAELGDKTFVLDATDKFNIYKETPASLLNSQGLYIDKDKGIFDLVLLKKEEPVRQVTLINAEIKPTGKMQGTAQINSFSYNRISSLSRFKTDGEKKYIEFLTDNSNNLKVTSLKFDNAEVDTLPLKQNIDFTQELTGSDDNYIYFNANLFTSLRTNPFLSEGRATDIEFGYHNNYLISGTFTIPANYKVDALPKPVNMAMPDNSIVFKRAVSNEGVNIVIRYSIDFKNAVYSRANYAEFYDFNKKMYEFLNGQIVLKKS</sequence>
<dbReference type="Gene3D" id="3.10.620.30">
    <property type="match status" value="1"/>
</dbReference>
<evidence type="ECO:0000313" key="3">
    <source>
        <dbReference type="EMBL" id="RWY55887.1"/>
    </source>
</evidence>
<evidence type="ECO:0000259" key="2">
    <source>
        <dbReference type="Pfam" id="PF12969"/>
    </source>
</evidence>
<proteinExistence type="predicted"/>
<organism evidence="3 4">
    <name type="scientific">Mucilaginibacter gilvus</name>
    <dbReference type="NCBI Taxonomy" id="2305909"/>
    <lineage>
        <taxon>Bacteria</taxon>
        <taxon>Pseudomonadati</taxon>
        <taxon>Bacteroidota</taxon>
        <taxon>Sphingobacteriia</taxon>
        <taxon>Sphingobacteriales</taxon>
        <taxon>Sphingobacteriaceae</taxon>
        <taxon>Mucilaginibacter</taxon>
    </lineage>
</organism>
<dbReference type="AlphaFoldDB" id="A0A3S3V541"/>
<reference evidence="3 4" key="1">
    <citation type="submission" date="2019-01" db="EMBL/GenBank/DDBJ databases">
        <title>Mucilaginibacter antarcticum sp. nov., isolated from antarctic soil.</title>
        <authorList>
            <person name="Yan Y.-Q."/>
            <person name="Du Z.-J."/>
        </authorList>
    </citation>
    <scope>NUCLEOTIDE SEQUENCE [LARGE SCALE GENOMIC DNA]</scope>
    <source>
        <strain evidence="3 4">F01003</strain>
    </source>
</reference>
<feature type="signal peptide" evidence="1">
    <location>
        <begin position="1"/>
        <end position="19"/>
    </location>
</feature>
<accession>A0A3S3V541</accession>
<dbReference type="Proteomes" id="UP000286701">
    <property type="component" value="Unassembled WGS sequence"/>
</dbReference>
<keyword evidence="4" id="KW-1185">Reference proteome</keyword>
<dbReference type="RefSeq" id="WP_128533002.1">
    <property type="nucleotide sequence ID" value="NZ_SBIW01000002.1"/>
</dbReference>
<dbReference type="OrthoDB" id="98874at2"/>
<dbReference type="EMBL" id="SBIW01000002">
    <property type="protein sequence ID" value="RWY55887.1"/>
    <property type="molecule type" value="Genomic_DNA"/>
</dbReference>
<dbReference type="Pfam" id="PF12969">
    <property type="entry name" value="DUF3857"/>
    <property type="match status" value="1"/>
</dbReference>
<feature type="domain" description="DUF3857" evidence="2">
    <location>
        <begin position="68"/>
        <end position="206"/>
    </location>
</feature>
<evidence type="ECO:0000313" key="4">
    <source>
        <dbReference type="Proteomes" id="UP000286701"/>
    </source>
</evidence>
<dbReference type="InterPro" id="IPR024618">
    <property type="entry name" value="DUF3857"/>
</dbReference>
<dbReference type="Gene3D" id="2.60.40.3140">
    <property type="match status" value="1"/>
</dbReference>
<gene>
    <name evidence="3" type="ORF">EPL05_05810</name>
</gene>
<comment type="caution">
    <text evidence="3">The sequence shown here is derived from an EMBL/GenBank/DDBJ whole genome shotgun (WGS) entry which is preliminary data.</text>
</comment>